<feature type="domain" description="YknX-like beta-barrel" evidence="5">
    <location>
        <begin position="260"/>
        <end position="332"/>
    </location>
</feature>
<protein>
    <submittedName>
        <fullName evidence="6">Macrolide export protein MacA</fullName>
    </submittedName>
</protein>
<evidence type="ECO:0000256" key="3">
    <source>
        <dbReference type="SAM" id="Coils"/>
    </source>
</evidence>
<dbReference type="OrthoDB" id="11589at2"/>
<dbReference type="PANTHER" id="PTHR32347:SF14">
    <property type="entry name" value="EFFLUX SYSTEM COMPONENT YKNX-RELATED"/>
    <property type="match status" value="1"/>
</dbReference>
<dbReference type="Proteomes" id="UP000190080">
    <property type="component" value="Unassembled WGS sequence"/>
</dbReference>
<dbReference type="InterPro" id="IPR058637">
    <property type="entry name" value="YknX-like_C"/>
</dbReference>
<evidence type="ECO:0000313" key="7">
    <source>
        <dbReference type="Proteomes" id="UP000190080"/>
    </source>
</evidence>
<evidence type="ECO:0000313" key="6">
    <source>
        <dbReference type="EMBL" id="OPJ58567.1"/>
    </source>
</evidence>
<comment type="caution">
    <text evidence="6">The sequence shown here is derived from an EMBL/GenBank/DDBJ whole genome shotgun (WGS) entry which is preliminary data.</text>
</comment>
<dbReference type="Pfam" id="PF25989">
    <property type="entry name" value="YknX_C"/>
    <property type="match status" value="1"/>
</dbReference>
<evidence type="ECO:0000256" key="1">
    <source>
        <dbReference type="ARBA" id="ARBA00004196"/>
    </source>
</evidence>
<dbReference type="Pfam" id="PF25990">
    <property type="entry name" value="Beta-barrel_YknX"/>
    <property type="match status" value="1"/>
</dbReference>
<reference evidence="6 7" key="1">
    <citation type="submission" date="2017-03" db="EMBL/GenBank/DDBJ databases">
        <title>Genome sequence of Clostridium oryzae DSM 28571.</title>
        <authorList>
            <person name="Poehlein A."/>
            <person name="Daniel R."/>
        </authorList>
    </citation>
    <scope>NUCLEOTIDE SEQUENCE [LARGE SCALE GENOMIC DNA]</scope>
    <source>
        <strain evidence="6 7">DSM 28571</strain>
    </source>
</reference>
<keyword evidence="2 3" id="KW-0175">Coiled coil</keyword>
<proteinExistence type="predicted"/>
<evidence type="ECO:0000259" key="5">
    <source>
        <dbReference type="Pfam" id="PF25990"/>
    </source>
</evidence>
<dbReference type="Gene3D" id="2.40.420.20">
    <property type="match status" value="1"/>
</dbReference>
<sequence>MKKKIIALVISAAVIASLVGLTVMTKNKNKYQQVKTTTVSRGDIDVYLSTTAAIKSQSTKEYYGPQAKVKKVKVEVGDKVTKGDVLATFESQDLETPVEQARIQYNNALLQKQELVEQNNKVKSNISDLNSKIDKINSQIKQIDNNINKLKQLKNPASATQIEQLNGQKSTLTSQKATLVQQKDSLSTVSDVKFQEADNAIKLNKLSLDTAKKNLASGIKNIIANRSGVVTQINIVEGGISTSQQAAIVVQNLDNLKAVLSVSRYDAAKVRLHQKAVISNSDENYSGRVSYIAPTAETSKSINADDATLEVDVKVTDKKPDLKVGFQADVDILLNKAENVIKIPVECVKTDKTGKSVVYVVENKKAVEREVKVGVKSDTDAEVQGIKVGEKVILNPTDLIKNGTFVK</sequence>
<dbReference type="GO" id="GO:0030313">
    <property type="term" value="C:cell envelope"/>
    <property type="evidence" value="ECO:0007669"/>
    <property type="project" value="UniProtKB-SubCell"/>
</dbReference>
<dbReference type="STRING" id="1450648.CLORY_35470"/>
<dbReference type="InterPro" id="IPR050465">
    <property type="entry name" value="UPF0194_transport"/>
</dbReference>
<dbReference type="RefSeq" id="WP_079426956.1">
    <property type="nucleotide sequence ID" value="NZ_MZGV01000054.1"/>
</dbReference>
<dbReference type="EMBL" id="MZGV01000054">
    <property type="protein sequence ID" value="OPJ58567.1"/>
    <property type="molecule type" value="Genomic_DNA"/>
</dbReference>
<gene>
    <name evidence="6" type="primary">macA_1</name>
    <name evidence="6" type="ORF">CLORY_35470</name>
</gene>
<name>A0A1V4IGA6_9CLOT</name>
<feature type="domain" description="YknX-like C-terminal permuted SH3-like" evidence="4">
    <location>
        <begin position="340"/>
        <end position="407"/>
    </location>
</feature>
<dbReference type="PANTHER" id="PTHR32347">
    <property type="entry name" value="EFFLUX SYSTEM COMPONENT YKNX-RELATED"/>
    <property type="match status" value="1"/>
</dbReference>
<feature type="coiled-coil region" evidence="3">
    <location>
        <begin position="98"/>
        <end position="182"/>
    </location>
</feature>
<keyword evidence="7" id="KW-1185">Reference proteome</keyword>
<organism evidence="6 7">
    <name type="scientific">Clostridium oryzae</name>
    <dbReference type="NCBI Taxonomy" id="1450648"/>
    <lineage>
        <taxon>Bacteria</taxon>
        <taxon>Bacillati</taxon>
        <taxon>Bacillota</taxon>
        <taxon>Clostridia</taxon>
        <taxon>Eubacteriales</taxon>
        <taxon>Clostridiaceae</taxon>
        <taxon>Clostridium</taxon>
    </lineage>
</organism>
<dbReference type="Gene3D" id="2.40.50.100">
    <property type="match status" value="1"/>
</dbReference>
<dbReference type="Gene3D" id="2.40.30.170">
    <property type="match status" value="1"/>
</dbReference>
<evidence type="ECO:0000256" key="2">
    <source>
        <dbReference type="ARBA" id="ARBA00023054"/>
    </source>
</evidence>
<dbReference type="AlphaFoldDB" id="A0A1V4IGA6"/>
<dbReference type="InterPro" id="IPR058636">
    <property type="entry name" value="Beta-barrel_YknX"/>
</dbReference>
<evidence type="ECO:0000259" key="4">
    <source>
        <dbReference type="Pfam" id="PF25989"/>
    </source>
</evidence>
<comment type="subcellular location">
    <subcellularLocation>
        <location evidence="1">Cell envelope</location>
    </subcellularLocation>
</comment>
<accession>A0A1V4IGA6</accession>